<dbReference type="EMBL" id="AP025739">
    <property type="protein sequence ID" value="BDI29460.1"/>
    <property type="molecule type" value="Genomic_DNA"/>
</dbReference>
<dbReference type="KEGG" id="ccot:CCAX7_15110"/>
<reference evidence="1 2" key="1">
    <citation type="journal article" date="2019" name="Int. J. Syst. Evol. Microbiol.">
        <title>Capsulimonas corticalis gen. nov., sp. nov., an aerobic capsulated bacterium, of a novel bacterial order, Capsulimonadales ord. nov., of the class Armatimonadia of the phylum Armatimonadetes.</title>
        <authorList>
            <person name="Li J."/>
            <person name="Kudo C."/>
            <person name="Tonouchi A."/>
        </authorList>
    </citation>
    <scope>NUCLEOTIDE SEQUENCE [LARGE SCALE GENOMIC DNA]</scope>
    <source>
        <strain evidence="1 2">AX-7</strain>
    </source>
</reference>
<dbReference type="RefSeq" id="WP_119322655.1">
    <property type="nucleotide sequence ID" value="NZ_AP025739.1"/>
</dbReference>
<protein>
    <submittedName>
        <fullName evidence="1">Transcriptional regulator</fullName>
    </submittedName>
</protein>
<keyword evidence="2" id="KW-1185">Reference proteome</keyword>
<evidence type="ECO:0000313" key="1">
    <source>
        <dbReference type="EMBL" id="BDI29460.1"/>
    </source>
</evidence>
<accession>A0A402CZ95</accession>
<sequence>MYRSYLDNLVATGDLSKVGKGMYVLPGAEPSLYRSFVEVAAAIPGSVIALTSALSFHDIGAQLPRAVWVAFPRQSRSYVPAGVETSVESVRMDRKVLSDGVEEHTIEGVTVRIHSAEKTLADCFKYLGRVGLDETLEALKDAWNKDKLDMDMLFEYASRDRVWNKMKPYIEMA</sequence>
<organism evidence="1 2">
    <name type="scientific">Capsulimonas corticalis</name>
    <dbReference type="NCBI Taxonomy" id="2219043"/>
    <lineage>
        <taxon>Bacteria</taxon>
        <taxon>Bacillati</taxon>
        <taxon>Armatimonadota</taxon>
        <taxon>Armatimonadia</taxon>
        <taxon>Capsulimonadales</taxon>
        <taxon>Capsulimonadaceae</taxon>
        <taxon>Capsulimonas</taxon>
    </lineage>
</organism>
<evidence type="ECO:0000313" key="2">
    <source>
        <dbReference type="Proteomes" id="UP000287394"/>
    </source>
</evidence>
<name>A0A402CZ95_9BACT</name>
<dbReference type="OrthoDB" id="9789781at2"/>
<proteinExistence type="predicted"/>
<gene>
    <name evidence="1" type="ORF">CCAX7_15110</name>
</gene>
<dbReference type="Proteomes" id="UP000287394">
    <property type="component" value="Chromosome"/>
</dbReference>
<dbReference type="AlphaFoldDB" id="A0A402CZ95"/>